<protein>
    <submittedName>
        <fullName evidence="2">Uncharacterized protein</fullName>
    </submittedName>
</protein>
<evidence type="ECO:0000313" key="2">
    <source>
        <dbReference type="EMBL" id="QDY51974.1"/>
    </source>
</evidence>
<keyword evidence="1" id="KW-0812">Transmembrane</keyword>
<feature type="transmembrane region" description="Helical" evidence="1">
    <location>
        <begin position="36"/>
        <end position="55"/>
    </location>
</feature>
<accession>A0A5B8IPV4</accession>
<reference evidence="2" key="1">
    <citation type="submission" date="2018-11" db="EMBL/GenBank/DDBJ databases">
        <title>A distinct lineage of giant viruses engineers rhodopsin photosystems in predatory marine eukaryotes.</title>
        <authorList>
            <person name="Needham D.M."/>
            <person name="Yoshizawa S."/>
            <person name="Hosaka T."/>
            <person name="Poirier C."/>
            <person name="Choi C.-J."/>
            <person name="Hehenberger E."/>
            <person name="Irwin N.A.T."/>
            <person name="Wilken S."/>
            <person name="Yung C.-M."/>
            <person name="Bachy C."/>
            <person name="Kurihara R."/>
            <person name="Nakajima Y."/>
            <person name="Kojima K."/>
            <person name="Kimura-Someya T."/>
            <person name="Leonard G."/>
            <person name="Malmstrom R.R."/>
            <person name="Mende D."/>
            <person name="Olson D.K."/>
            <person name="Sudo Y."/>
            <person name="Sudek S."/>
            <person name="Richards T.A."/>
            <person name="DeLong E.F."/>
            <person name="Keeling P.J."/>
            <person name="Santoro A.E."/>
            <person name="Shirouzu M."/>
            <person name="Iwasaki W."/>
            <person name="Worden A.Z."/>
        </authorList>
    </citation>
    <scope>NUCLEOTIDE SEQUENCE</scope>
</reference>
<proteinExistence type="predicted"/>
<keyword evidence="1" id="KW-0472">Membrane</keyword>
<dbReference type="EMBL" id="MK250086">
    <property type="protein sequence ID" value="QDY51974.1"/>
    <property type="molecule type" value="Genomic_DNA"/>
</dbReference>
<evidence type="ECO:0000256" key="1">
    <source>
        <dbReference type="SAM" id="Phobius"/>
    </source>
</evidence>
<organism evidence="2">
    <name type="scientific">Mimiviridae sp. ChoanoV1</name>
    <dbReference type="NCBI Taxonomy" id="2596887"/>
    <lineage>
        <taxon>Viruses</taxon>
        <taxon>Varidnaviria</taxon>
        <taxon>Bamfordvirae</taxon>
        <taxon>Nucleocytoviricota</taxon>
        <taxon>Megaviricetes</taxon>
        <taxon>Imitervirales</taxon>
        <taxon>Schizomimiviridae</taxon>
    </lineage>
</organism>
<gene>
    <name evidence="2" type="ORF">2_46</name>
</gene>
<sequence length="63" mass="7550">MKFPSYLERIVGKMRQKILNNKYGPVFTPERKLSNWLYILLILFSIAIGIGVYFIEKEEQKKR</sequence>
<name>A0A5B8IPV4_9VIRU</name>
<keyword evidence="1" id="KW-1133">Transmembrane helix</keyword>